<reference evidence="9" key="2">
    <citation type="submission" date="2025-08" db="UniProtKB">
        <authorList>
            <consortium name="RefSeq"/>
        </authorList>
    </citation>
    <scope>IDENTIFICATION</scope>
    <source>
        <strain evidence="9">S238N-H82</strain>
        <tissue evidence="9">Testes</tissue>
    </source>
</reference>
<dbReference type="InterPro" id="IPR007603">
    <property type="entry name" value="Choline_transptr-like"/>
</dbReference>
<reference evidence="8" key="1">
    <citation type="journal article" date="2020" name="Nat. Ecol. Evol.">
        <title>Deeply conserved synteny resolves early events in vertebrate evolution.</title>
        <authorList>
            <person name="Simakov O."/>
            <person name="Marletaz F."/>
            <person name="Yue J.X."/>
            <person name="O'Connell B."/>
            <person name="Jenkins J."/>
            <person name="Brandt A."/>
            <person name="Calef R."/>
            <person name="Tung C.H."/>
            <person name="Huang T.K."/>
            <person name="Schmutz J."/>
            <person name="Satoh N."/>
            <person name="Yu J.K."/>
            <person name="Putnam N.H."/>
            <person name="Green R.E."/>
            <person name="Rokhsar D.S."/>
        </authorList>
    </citation>
    <scope>NUCLEOTIDE SEQUENCE [LARGE SCALE GENOMIC DNA]</scope>
    <source>
        <strain evidence="8">S238N-H82</strain>
    </source>
</reference>
<dbReference type="Proteomes" id="UP000001554">
    <property type="component" value="Chromosome 15"/>
</dbReference>
<keyword evidence="3 6" id="KW-0812">Transmembrane</keyword>
<evidence type="ECO:0000256" key="5">
    <source>
        <dbReference type="ARBA" id="ARBA00023136"/>
    </source>
</evidence>
<dbReference type="GO" id="GO:0005886">
    <property type="term" value="C:plasma membrane"/>
    <property type="evidence" value="ECO:0007669"/>
    <property type="project" value="UniProtKB-SubCell"/>
</dbReference>
<gene>
    <name evidence="9" type="primary">LOC118431681</name>
</gene>
<feature type="compositionally biased region" description="Polar residues" evidence="7">
    <location>
        <begin position="669"/>
        <end position="679"/>
    </location>
</feature>
<feature type="transmembrane region" description="Helical" evidence="6">
    <location>
        <begin position="343"/>
        <end position="364"/>
    </location>
</feature>
<comment type="subcellular location">
    <subcellularLocation>
        <location evidence="6">Cell membrane</location>
        <topology evidence="6">Multi-pass membrane protein</topology>
    </subcellularLocation>
    <subcellularLocation>
        <location evidence="1">Membrane</location>
        <topology evidence="1">Multi-pass membrane protein</topology>
    </subcellularLocation>
</comment>
<dbReference type="RefSeq" id="XP_035698823.1">
    <property type="nucleotide sequence ID" value="XM_035842930.1"/>
</dbReference>
<dbReference type="GO" id="GO:0055085">
    <property type="term" value="P:transmembrane transport"/>
    <property type="evidence" value="ECO:0000318"/>
    <property type="project" value="GO_Central"/>
</dbReference>
<evidence type="ECO:0000256" key="7">
    <source>
        <dbReference type="SAM" id="MobiDB-lite"/>
    </source>
</evidence>
<evidence type="ECO:0000256" key="2">
    <source>
        <dbReference type="ARBA" id="ARBA00007168"/>
    </source>
</evidence>
<dbReference type="PANTHER" id="PTHR12385">
    <property type="entry name" value="CHOLINE TRANSPORTER-LIKE (SLC FAMILY 44)"/>
    <property type="match status" value="1"/>
</dbReference>
<dbReference type="OMA" id="GKSFCKA"/>
<dbReference type="AlphaFoldDB" id="A0A9J7MDJ2"/>
<feature type="transmembrane region" description="Helical" evidence="6">
    <location>
        <begin position="219"/>
        <end position="237"/>
    </location>
</feature>
<accession>A0A9J7MDJ2</accession>
<dbReference type="PANTHER" id="PTHR12385:SF12">
    <property type="entry name" value="CHOLINE TRANSPORTER-LIKE PROTEIN"/>
    <property type="match status" value="1"/>
</dbReference>
<evidence type="ECO:0000256" key="6">
    <source>
        <dbReference type="RuleBase" id="RU368066"/>
    </source>
</evidence>
<evidence type="ECO:0000313" key="9">
    <source>
        <dbReference type="RefSeq" id="XP_035698823.1"/>
    </source>
</evidence>
<protein>
    <recommendedName>
        <fullName evidence="6">Choline transporter-like protein</fullName>
    </recommendedName>
</protein>
<dbReference type="GO" id="GO:0022857">
    <property type="term" value="F:transmembrane transporter activity"/>
    <property type="evidence" value="ECO:0000318"/>
    <property type="project" value="GO_Central"/>
</dbReference>
<keyword evidence="5 6" id="KW-0472">Membrane</keyword>
<dbReference type="OrthoDB" id="420519at2759"/>
<name>A0A9J7MDJ2_BRAFL</name>
<dbReference type="Pfam" id="PF04515">
    <property type="entry name" value="Choline_transpo"/>
    <property type="match status" value="1"/>
</dbReference>
<evidence type="ECO:0000256" key="3">
    <source>
        <dbReference type="ARBA" id="ARBA00022692"/>
    </source>
</evidence>
<dbReference type="KEGG" id="bfo:118431681"/>
<feature type="transmembrane region" description="Helical" evidence="6">
    <location>
        <begin position="542"/>
        <end position="564"/>
    </location>
</feature>
<feature type="region of interest" description="Disordered" evidence="7">
    <location>
        <begin position="648"/>
        <end position="679"/>
    </location>
</feature>
<keyword evidence="4 6" id="KW-1133">Transmembrane helix</keyword>
<keyword evidence="8" id="KW-1185">Reference proteome</keyword>
<feature type="transmembrane region" description="Helical" evidence="6">
    <location>
        <begin position="41"/>
        <end position="63"/>
    </location>
</feature>
<comment type="function">
    <text evidence="6">Choline transporter.</text>
</comment>
<feature type="transmembrane region" description="Helical" evidence="6">
    <location>
        <begin position="293"/>
        <end position="314"/>
    </location>
</feature>
<feature type="transmembrane region" description="Helical" evidence="6">
    <location>
        <begin position="576"/>
        <end position="601"/>
    </location>
</feature>
<feature type="transmembrane region" description="Helical" evidence="6">
    <location>
        <begin position="442"/>
        <end position="467"/>
    </location>
</feature>
<evidence type="ECO:0000256" key="1">
    <source>
        <dbReference type="ARBA" id="ARBA00004141"/>
    </source>
</evidence>
<dbReference type="GeneID" id="118431681"/>
<feature type="transmembrane region" description="Helical" evidence="6">
    <location>
        <begin position="390"/>
        <end position="421"/>
    </location>
</feature>
<evidence type="ECO:0000313" key="8">
    <source>
        <dbReference type="Proteomes" id="UP000001554"/>
    </source>
</evidence>
<feature type="transmembrane region" description="Helical" evidence="6">
    <location>
        <begin position="244"/>
        <end position="267"/>
    </location>
</feature>
<organism evidence="8 9">
    <name type="scientific">Branchiostoma floridae</name>
    <name type="common">Florida lancelet</name>
    <name type="synonym">Amphioxus</name>
    <dbReference type="NCBI Taxonomy" id="7739"/>
    <lineage>
        <taxon>Eukaryota</taxon>
        <taxon>Metazoa</taxon>
        <taxon>Chordata</taxon>
        <taxon>Cephalochordata</taxon>
        <taxon>Leptocardii</taxon>
        <taxon>Amphioxiformes</taxon>
        <taxon>Branchiostomatidae</taxon>
        <taxon>Branchiostoma</taxon>
    </lineage>
</organism>
<comment type="similarity">
    <text evidence="2 6">Belongs to the CTL (choline transporter-like) family.</text>
</comment>
<dbReference type="GO" id="GO:0016020">
    <property type="term" value="C:membrane"/>
    <property type="evidence" value="ECO:0000318"/>
    <property type="project" value="GO_Central"/>
</dbReference>
<sequence>MGKTGCLCCDCPTREISPISLRDEEEDERWQPLMDRSCTDVIALVIFILFWVGMFFIAAYSIAGGNAYRLAYGTDSYGNVCGMKNEKNANINLKSAGLDMTGRPYVFFMDLFNPADALEICVSKCPDQDLNSIQEVQEFAKNSSSSLCEYDVKQENILTAGQSHLGPCPSTPVKASTSFLNRCVPKDAPDFLVKFMAILNSYDIFYKVLSDVFQARAEIAGMCVLALVVALLMVALIRFVAGFVMWIFMGIVAVASIVGTALLWWTYATKNQEYYAVPENERLDENGKDVTAFLVYSIIATIATVVLLIVLIVMRKRVKLVVALFHEAGKVFMHTPLLVLQPLWTFIALALFFIYWTAVLVFLATAGEPTVDTSTGWVTYRDPEPVRYMWWYHVVGLIWTSEFFLACQQMVIAGAVTQVYFTRDKKQVSSPILKATGRLISYHLGSVAVGSFIIVLVKIPRLILTYIQAKLKDKENSCVQFTLKCCMCCLWCLENCLKYLNYNAYTVIAIEGTSFCTAARRAFLALVSNALRVVAINSVGDFVLFLGKLGVVAIVGAISLIIFRAPSEVERTDARLHYYAVPILVICVFAFFIAHCFLSVYEMVVDTLLLCFCEDCRINDGSPGREYYMDKSLLEFVENSSEALKNLDKKKKKETANANANEHVELKETMNSSSKADYV</sequence>
<evidence type="ECO:0000256" key="4">
    <source>
        <dbReference type="ARBA" id="ARBA00022989"/>
    </source>
</evidence>
<proteinExistence type="inferred from homology"/>